<dbReference type="AlphaFoldDB" id="A0A345ZU13"/>
<dbReference type="InterPro" id="IPR014710">
    <property type="entry name" value="RmlC-like_jellyroll"/>
</dbReference>
<sequence length="302" mass="33414">MYDVSDPRAALAPAAAAPKVATEFAAADYAKFYETAPQEDDASGRTWYARGQNYVVAYSEAEAGAVFTRESQVDEYALIVPEPTTKVEISANGETKIVDGYSVAFIPPGNSTIKVLTKGRIVRLITSRATDLTAKCSNADSFAAPHPNIPPFEPWPTPRDGYRIRSYSLDVKQQGGRFGRIFRCTTFMINYLDVRNGPRDVTKLSPHHHDDFEQCSLALEGAYIHDIRWPWTTNMNNWRDDDHEYCGSPSIAVIPPPAIHTSRAVGEGVNQLVDIFSPPRMDFSAKPGWVLNADDYPLPAKA</sequence>
<accession>A0A345ZU13</accession>
<protein>
    <submittedName>
        <fullName evidence="1">Uncharacterized protein</fullName>
    </submittedName>
</protein>
<evidence type="ECO:0000313" key="2">
    <source>
        <dbReference type="Proteomes" id="UP000254889"/>
    </source>
</evidence>
<gene>
    <name evidence="1" type="ORF">DW352_07705</name>
</gene>
<dbReference type="SUPFAM" id="SSF51182">
    <property type="entry name" value="RmlC-like cupins"/>
    <property type="match status" value="1"/>
</dbReference>
<organism evidence="1 2">
    <name type="scientific">Pseudolabrys taiwanensis</name>
    <dbReference type="NCBI Taxonomy" id="331696"/>
    <lineage>
        <taxon>Bacteria</taxon>
        <taxon>Pseudomonadati</taxon>
        <taxon>Pseudomonadota</taxon>
        <taxon>Alphaproteobacteria</taxon>
        <taxon>Hyphomicrobiales</taxon>
        <taxon>Xanthobacteraceae</taxon>
        <taxon>Pseudolabrys</taxon>
    </lineage>
</organism>
<reference evidence="1 2" key="1">
    <citation type="submission" date="2018-07" db="EMBL/GenBank/DDBJ databases">
        <authorList>
            <person name="Quirk P.G."/>
            <person name="Krulwich T.A."/>
        </authorList>
    </citation>
    <scope>NUCLEOTIDE SEQUENCE [LARGE SCALE GENOMIC DNA]</scope>
    <source>
        <strain evidence="1 2">CC-BB4</strain>
    </source>
</reference>
<proteinExistence type="predicted"/>
<dbReference type="OrthoDB" id="8882910at2"/>
<dbReference type="RefSeq" id="WP_115690032.1">
    <property type="nucleotide sequence ID" value="NZ_CP031417.1"/>
</dbReference>
<evidence type="ECO:0000313" key="1">
    <source>
        <dbReference type="EMBL" id="AXK80410.1"/>
    </source>
</evidence>
<dbReference type="EMBL" id="CP031417">
    <property type="protein sequence ID" value="AXK80410.1"/>
    <property type="molecule type" value="Genomic_DNA"/>
</dbReference>
<name>A0A345ZU13_9HYPH</name>
<dbReference type="Gene3D" id="2.60.120.10">
    <property type="entry name" value="Jelly Rolls"/>
    <property type="match status" value="1"/>
</dbReference>
<dbReference type="Proteomes" id="UP000254889">
    <property type="component" value="Chromosome"/>
</dbReference>
<dbReference type="KEGG" id="ptaw:DW352_07705"/>
<keyword evidence="2" id="KW-1185">Reference proteome</keyword>
<dbReference type="InterPro" id="IPR011051">
    <property type="entry name" value="RmlC_Cupin_sf"/>
</dbReference>